<dbReference type="InterPro" id="IPR007428">
    <property type="entry name" value="MlaA"/>
</dbReference>
<dbReference type="GO" id="GO:0016020">
    <property type="term" value="C:membrane"/>
    <property type="evidence" value="ECO:0007669"/>
    <property type="project" value="InterPro"/>
</dbReference>
<comment type="similarity">
    <text evidence="1">Belongs to the MlaA family.</text>
</comment>
<dbReference type="Proteomes" id="UP000052268">
    <property type="component" value="Unassembled WGS sequence"/>
</dbReference>
<dbReference type="PANTHER" id="PTHR30035:SF3">
    <property type="entry name" value="INTERMEMBRANE PHOSPHOLIPID TRANSPORT SYSTEM LIPOPROTEIN MLAA"/>
    <property type="match status" value="1"/>
</dbReference>
<protein>
    <submittedName>
        <fullName evidence="4">Surface lipoprotein</fullName>
    </submittedName>
</protein>
<feature type="region of interest" description="Disordered" evidence="3">
    <location>
        <begin position="39"/>
        <end position="65"/>
    </location>
</feature>
<evidence type="ECO:0000256" key="3">
    <source>
        <dbReference type="SAM" id="MobiDB-lite"/>
    </source>
</evidence>
<dbReference type="AlphaFoldDB" id="A0A0J7XU94"/>
<feature type="compositionally biased region" description="Pro residues" evidence="3">
    <location>
        <begin position="359"/>
        <end position="370"/>
    </location>
</feature>
<dbReference type="PRINTS" id="PR01805">
    <property type="entry name" value="VACJLIPOPROT"/>
</dbReference>
<organism evidence="4 5">
    <name type="scientific">Novosphingobium barchaimii LL02</name>
    <dbReference type="NCBI Taxonomy" id="1114963"/>
    <lineage>
        <taxon>Bacteria</taxon>
        <taxon>Pseudomonadati</taxon>
        <taxon>Pseudomonadota</taxon>
        <taxon>Alphaproteobacteria</taxon>
        <taxon>Sphingomonadales</taxon>
        <taxon>Sphingomonadaceae</taxon>
        <taxon>Novosphingobium</taxon>
    </lineage>
</organism>
<evidence type="ECO:0000313" key="5">
    <source>
        <dbReference type="Proteomes" id="UP000052268"/>
    </source>
</evidence>
<dbReference type="GO" id="GO:0120010">
    <property type="term" value="P:intermembrane phospholipid transfer"/>
    <property type="evidence" value="ECO:0007669"/>
    <property type="project" value="TreeGrafter"/>
</dbReference>
<evidence type="ECO:0000313" key="4">
    <source>
        <dbReference type="EMBL" id="KMS55229.1"/>
    </source>
</evidence>
<dbReference type="PATRIC" id="fig|1114963.3.peg.2742"/>
<accession>A0A0J7XU94</accession>
<keyword evidence="4" id="KW-0449">Lipoprotein</keyword>
<evidence type="ECO:0000256" key="1">
    <source>
        <dbReference type="ARBA" id="ARBA00010634"/>
    </source>
</evidence>
<reference evidence="4 5" key="1">
    <citation type="journal article" date="2015" name="G3 (Bethesda)">
        <title>Insights into Ongoing Evolution of the Hexachlorocyclohexane Catabolic Pathway from Comparative Genomics of Ten Sphingomonadaceae Strains.</title>
        <authorList>
            <person name="Pearce S.L."/>
            <person name="Oakeshott J.G."/>
            <person name="Pandey G."/>
        </authorList>
    </citation>
    <scope>NUCLEOTIDE SEQUENCE [LARGE SCALE GENOMIC DNA]</scope>
    <source>
        <strain evidence="4 5">LL02</strain>
    </source>
</reference>
<keyword evidence="2" id="KW-0732">Signal</keyword>
<feature type="compositionally biased region" description="Low complexity" evidence="3">
    <location>
        <begin position="39"/>
        <end position="60"/>
    </location>
</feature>
<name>A0A0J7XU94_9SPHN</name>
<sequence>MMLASVGPTSQDDGDVIAVREAPMLALAQQAVPAAPAPSAVAAQPVEEPAPALPEAQTGTAPPPANVPAGVPTGAPAPAEGENVIIVNASPRHIRADPLSAINVATFEAVNAVDKAVVAPVAGNYEKIVPKPVRNGLRNVLINLAEPIVFVNYLLQFKPGKALETLGRFGINSTIGVAGLFDMAKRKPFHLPYRQNGFANTFGYYGIGNGPYLFLPVLGPTTARDLVGRVLDLSIVPTIFGSPFNKPAYSIGTGTVKSLNDRVEFDEQIAANRAAADPYVATRDFYLKRRQAEVDALHSAEYRARKGIPDPVLPTIPAHVNDNAPEGSDAARPTVSIPSSTGMAPAAPAPEAPVSGTPALPPVPETVPAP</sequence>
<dbReference type="Pfam" id="PF04333">
    <property type="entry name" value="MlaA"/>
    <property type="match status" value="1"/>
</dbReference>
<dbReference type="PANTHER" id="PTHR30035">
    <property type="entry name" value="LIPOPROTEIN VACJ-RELATED"/>
    <property type="match status" value="1"/>
</dbReference>
<keyword evidence="5" id="KW-1185">Reference proteome</keyword>
<feature type="region of interest" description="Disordered" evidence="3">
    <location>
        <begin position="313"/>
        <end position="370"/>
    </location>
</feature>
<comment type="caution">
    <text evidence="4">The sequence shown here is derived from an EMBL/GenBank/DDBJ whole genome shotgun (WGS) entry which is preliminary data.</text>
</comment>
<proteinExistence type="inferred from homology"/>
<gene>
    <name evidence="4" type="ORF">V474_19530</name>
</gene>
<dbReference type="EMBL" id="JACU01000005">
    <property type="protein sequence ID" value="KMS55229.1"/>
    <property type="molecule type" value="Genomic_DNA"/>
</dbReference>
<evidence type="ECO:0000256" key="2">
    <source>
        <dbReference type="ARBA" id="ARBA00022729"/>
    </source>
</evidence>